<sequence>MSNSDSRSSEETPSTRDALSSEIGKAAGKSSLSALGSAESLDAKTLIAAMGGVRGILEAILPGLVFLVAYTVSRQLLPAIVAASVIGVIFTIVRLIQRQTLLQAITGLIAIGISAALAAITGNAEDFYLPGFWTNGIYLIALAVSVFARWPLIGVLVGVLTGDGNGWRQDNGLRRFYAGLTWVWATMFALRLVIELPLYFAGSFVALGTIKLVLGIPLYAPLLVVTWLAVTSVRKKRAAAEHDHQT</sequence>
<accession>A0ABX6YML2</accession>
<reference evidence="3 4" key="1">
    <citation type="submission" date="2020-12" db="EMBL/GenBank/DDBJ databases">
        <title>Microbacterium sp. HY060.</title>
        <authorList>
            <person name="Zhou J."/>
        </authorList>
    </citation>
    <scope>NUCLEOTIDE SEQUENCE [LARGE SCALE GENOMIC DNA]</scope>
    <source>
        <strain evidence="3 4">HY60</strain>
    </source>
</reference>
<dbReference type="PIRSF" id="PIRSF010219">
    <property type="entry name" value="UCP010219"/>
    <property type="match status" value="1"/>
</dbReference>
<evidence type="ECO:0000313" key="3">
    <source>
        <dbReference type="EMBL" id="QPZ40034.1"/>
    </source>
</evidence>
<dbReference type="EMBL" id="CP061169">
    <property type="protein sequence ID" value="QPZ40034.1"/>
    <property type="molecule type" value="Genomic_DNA"/>
</dbReference>
<keyword evidence="2" id="KW-0812">Transmembrane</keyword>
<name>A0ABX6YML2_9MICO</name>
<organism evidence="3 4">
    <name type="scientific">Paramicrobacterium chengjingii</name>
    <dbReference type="NCBI Taxonomy" id="2769067"/>
    <lineage>
        <taxon>Bacteria</taxon>
        <taxon>Bacillati</taxon>
        <taxon>Actinomycetota</taxon>
        <taxon>Actinomycetes</taxon>
        <taxon>Micrococcales</taxon>
        <taxon>Microbacteriaceae</taxon>
        <taxon>Paramicrobacterium</taxon>
    </lineage>
</organism>
<feature type="transmembrane region" description="Helical" evidence="2">
    <location>
        <begin position="76"/>
        <end position="96"/>
    </location>
</feature>
<feature type="transmembrane region" description="Helical" evidence="2">
    <location>
        <begin position="172"/>
        <end position="194"/>
    </location>
</feature>
<dbReference type="Proteomes" id="UP000662814">
    <property type="component" value="Chromosome"/>
</dbReference>
<dbReference type="InterPro" id="IPR016566">
    <property type="entry name" value="UCP010219"/>
</dbReference>
<feature type="transmembrane region" description="Helical" evidence="2">
    <location>
        <begin position="200"/>
        <end position="230"/>
    </location>
</feature>
<keyword evidence="2" id="KW-0472">Membrane</keyword>
<feature type="region of interest" description="Disordered" evidence="1">
    <location>
        <begin position="1"/>
        <end position="23"/>
    </location>
</feature>
<proteinExistence type="predicted"/>
<protein>
    <submittedName>
        <fullName evidence="3">DUF3159 domain-containing protein</fullName>
    </submittedName>
</protein>
<feature type="transmembrane region" description="Helical" evidence="2">
    <location>
        <begin position="136"/>
        <end position="160"/>
    </location>
</feature>
<keyword evidence="4" id="KW-1185">Reference proteome</keyword>
<dbReference type="Pfam" id="PF11361">
    <property type="entry name" value="DUF3159"/>
    <property type="match status" value="1"/>
</dbReference>
<gene>
    <name evidence="3" type="ORF">HCR76_08510</name>
</gene>
<evidence type="ECO:0000256" key="2">
    <source>
        <dbReference type="SAM" id="Phobius"/>
    </source>
</evidence>
<feature type="transmembrane region" description="Helical" evidence="2">
    <location>
        <begin position="101"/>
        <end position="124"/>
    </location>
</feature>
<evidence type="ECO:0000256" key="1">
    <source>
        <dbReference type="SAM" id="MobiDB-lite"/>
    </source>
</evidence>
<feature type="transmembrane region" description="Helical" evidence="2">
    <location>
        <begin position="46"/>
        <end position="70"/>
    </location>
</feature>
<keyword evidence="2" id="KW-1133">Transmembrane helix</keyword>
<evidence type="ECO:0000313" key="4">
    <source>
        <dbReference type="Proteomes" id="UP000662814"/>
    </source>
</evidence>
<dbReference type="RefSeq" id="WP_166989983.1">
    <property type="nucleotide sequence ID" value="NZ_CP061169.1"/>
</dbReference>